<keyword evidence="2" id="KW-0812">Transmembrane</keyword>
<dbReference type="GO" id="GO:0005975">
    <property type="term" value="P:carbohydrate metabolic process"/>
    <property type="evidence" value="ECO:0007669"/>
    <property type="project" value="UniProtKB-ARBA"/>
</dbReference>
<dbReference type="Gene3D" id="2.60.120.260">
    <property type="entry name" value="Galactose-binding domain-like"/>
    <property type="match status" value="1"/>
</dbReference>
<name>A0AAU7DW18_9MICO</name>
<reference evidence="4" key="1">
    <citation type="submission" date="2024-02" db="EMBL/GenBank/DDBJ databases">
        <title>Tomenella chthoni gen. nov. sp. nov., a member of the family Jonesiaceae isolated from bat guano.</title>
        <authorList>
            <person name="Miller S.L."/>
            <person name="King J."/>
            <person name="Sankaranarayanan K."/>
            <person name="Lawson P.A."/>
        </authorList>
    </citation>
    <scope>NUCLEOTIDE SEQUENCE</scope>
    <source>
        <strain evidence="4">BS-20</strain>
    </source>
</reference>
<dbReference type="AlphaFoldDB" id="A0AAU7DW18"/>
<evidence type="ECO:0000256" key="2">
    <source>
        <dbReference type="SAM" id="Phobius"/>
    </source>
</evidence>
<proteinExistence type="predicted"/>
<keyword evidence="2" id="KW-1133">Transmembrane helix</keyword>
<dbReference type="Gene3D" id="2.60.40.10">
    <property type="entry name" value="Immunoglobulins"/>
    <property type="match status" value="1"/>
</dbReference>
<accession>A0AAU7DW18</accession>
<evidence type="ECO:0000256" key="3">
    <source>
        <dbReference type="SAM" id="SignalP"/>
    </source>
</evidence>
<feature type="signal peptide" evidence="3">
    <location>
        <begin position="1"/>
        <end position="35"/>
    </location>
</feature>
<feature type="compositionally biased region" description="Pro residues" evidence="1">
    <location>
        <begin position="567"/>
        <end position="672"/>
    </location>
</feature>
<organism evidence="4">
    <name type="scientific">Jonesiaceae bacterium BS-20</name>
    <dbReference type="NCBI Taxonomy" id="3120821"/>
    <lineage>
        <taxon>Bacteria</taxon>
        <taxon>Bacillati</taxon>
        <taxon>Actinomycetota</taxon>
        <taxon>Actinomycetes</taxon>
        <taxon>Micrococcales</taxon>
        <taxon>Jonesiaceae</taxon>
    </lineage>
</organism>
<protein>
    <submittedName>
        <fullName evidence="4">Uncharacterized protein</fullName>
    </submittedName>
</protein>
<feature type="region of interest" description="Disordered" evidence="1">
    <location>
        <begin position="561"/>
        <end position="681"/>
    </location>
</feature>
<evidence type="ECO:0000313" key="4">
    <source>
        <dbReference type="EMBL" id="XBH21477.1"/>
    </source>
</evidence>
<dbReference type="InterPro" id="IPR013783">
    <property type="entry name" value="Ig-like_fold"/>
</dbReference>
<feature type="transmembrane region" description="Helical" evidence="2">
    <location>
        <begin position="686"/>
        <end position="706"/>
    </location>
</feature>
<keyword evidence="3" id="KW-0732">Signal</keyword>
<feature type="chain" id="PRO_5043335826" evidence="3">
    <location>
        <begin position="36"/>
        <end position="712"/>
    </location>
</feature>
<sequence length="712" mass="76093">MKNQIQTRTSRMKRVIATVAAVALLGVSGTSLAFADETEDLPTTPELINVALSDSELAPEIEVSYVPGWNSVTALNDGKLVEKDHGGVWGTYGNSRAQHYAQYTWETPVVISSSTVWFWNDEPEPANVRVPGSWNLQYWDDVAEEFVDIEGEYPIAEGTGAIRGPNEIAFDPIETTKLRFNLNSQPNNSSWYAVAASEWEVEGYFNIAEPEPENPNEPIEWETVAVRVLPGQAPALPDKIWGVPQNGPLSYYSVDWDVPADANTWTGTHTIKGSSTEFGTPLMAQVHVVSALDSAVDYVEYSATITTPGVAPICPLTVLAAYEDGSAASNLPVTWQTPAAASYAQVEQFGDITGTVTGAAETAICTFFVVDPEEGTNLPPIVSVELDSSPDGTGWYLTAPSFTVVAEALSGDLATIEYSIDAGETWLPYTEATTIAAEGEVTVSARATDDAGRSTVAEETIRVDTKAPVTGIKHTVDAKQGTAQFTLTATDAEPGSGLRRVLFSYGTSADPTDLGNNEMWATYEEPFSVSLRDVPVFVHIHSQDAAGNQEITQTIELELLDEGPTEPTDPPVEPTDPPVEPTDPPVEPTDPPVEPTDPPVEPTDPPVEPTDPPVEPTDPPVEPTDPPVEPTDPPVEPTDPPVEPTDPPVEPTDPPVEPTDPPVEPTDPPVEPTDPSDKDADLAETGANVTVALLAAVGLLGLGLIARRVRRA</sequence>
<gene>
    <name evidence="4" type="ORF">V5R04_14905</name>
</gene>
<dbReference type="EMBL" id="CP146203">
    <property type="protein sequence ID" value="XBH21477.1"/>
    <property type="molecule type" value="Genomic_DNA"/>
</dbReference>
<evidence type="ECO:0000256" key="1">
    <source>
        <dbReference type="SAM" id="MobiDB-lite"/>
    </source>
</evidence>
<keyword evidence="2" id="KW-0472">Membrane</keyword>